<dbReference type="AlphaFoldDB" id="A0A7J7NT88"/>
<dbReference type="InterPro" id="IPR052842">
    <property type="entry name" value="ER_Co-chaperone"/>
</dbReference>
<dbReference type="SUPFAM" id="SSF52833">
    <property type="entry name" value="Thioredoxin-like"/>
    <property type="match status" value="1"/>
</dbReference>
<dbReference type="SUPFAM" id="SSF46565">
    <property type="entry name" value="Chaperone J-domain"/>
    <property type="match status" value="1"/>
</dbReference>
<dbReference type="FunFam" id="1.10.287.110:FF:000045">
    <property type="entry name" value="Molecular chaperone DnaJ"/>
    <property type="match status" value="1"/>
</dbReference>
<dbReference type="InterPro" id="IPR018253">
    <property type="entry name" value="DnaJ_domain_CS"/>
</dbReference>
<dbReference type="OrthoDB" id="10250354at2759"/>
<dbReference type="SMART" id="SM00271">
    <property type="entry name" value="DnaJ"/>
    <property type="match status" value="1"/>
</dbReference>
<evidence type="ECO:0000259" key="5">
    <source>
        <dbReference type="PROSITE" id="PS50076"/>
    </source>
</evidence>
<evidence type="ECO:0000256" key="2">
    <source>
        <dbReference type="SAM" id="Coils"/>
    </source>
</evidence>
<evidence type="ECO:0000256" key="4">
    <source>
        <dbReference type="SAM" id="SignalP"/>
    </source>
</evidence>
<comment type="caution">
    <text evidence="6">The sequence shown here is derived from an EMBL/GenBank/DDBJ whole genome shotgun (WGS) entry which is preliminary data.</text>
</comment>
<feature type="compositionally biased region" description="Polar residues" evidence="3">
    <location>
        <begin position="113"/>
        <end position="126"/>
    </location>
</feature>
<dbReference type="InterPro" id="IPR001623">
    <property type="entry name" value="DnaJ_domain"/>
</dbReference>
<accession>A0A7J7NT88</accession>
<dbReference type="PROSITE" id="PS50076">
    <property type="entry name" value="DNAJ_2"/>
    <property type="match status" value="1"/>
</dbReference>
<feature type="domain" description="J" evidence="5">
    <location>
        <begin position="28"/>
        <end position="92"/>
    </location>
</feature>
<dbReference type="InterPro" id="IPR036869">
    <property type="entry name" value="J_dom_sf"/>
</dbReference>
<keyword evidence="2" id="KW-0175">Coiled coil</keyword>
<evidence type="ECO:0000256" key="1">
    <source>
        <dbReference type="ARBA" id="ARBA00023186"/>
    </source>
</evidence>
<reference evidence="6 7" key="1">
    <citation type="journal article" date="2020" name="IScience">
        <title>Genome Sequencing of the Endangered Kingdonia uniflora (Circaeasteraceae, Ranunculales) Reveals Potential Mechanisms of Evolutionary Specialization.</title>
        <authorList>
            <person name="Sun Y."/>
            <person name="Deng T."/>
            <person name="Zhang A."/>
            <person name="Moore M.J."/>
            <person name="Landis J.B."/>
            <person name="Lin N."/>
            <person name="Zhang H."/>
            <person name="Zhang X."/>
            <person name="Huang J."/>
            <person name="Zhang X."/>
            <person name="Sun H."/>
            <person name="Wang H."/>
        </authorList>
    </citation>
    <scope>NUCLEOTIDE SEQUENCE [LARGE SCALE GENOMIC DNA]</scope>
    <source>
        <strain evidence="6">TB1705</strain>
        <tissue evidence="6">Leaf</tissue>
    </source>
</reference>
<evidence type="ECO:0000256" key="3">
    <source>
        <dbReference type="SAM" id="MobiDB-lite"/>
    </source>
</evidence>
<evidence type="ECO:0000313" key="6">
    <source>
        <dbReference type="EMBL" id="KAF6170391.1"/>
    </source>
</evidence>
<keyword evidence="1" id="KW-0143">Chaperone</keyword>
<keyword evidence="4" id="KW-0732">Signal</keyword>
<feature type="chain" id="PRO_5029528353" description="J domain-containing protein" evidence="4">
    <location>
        <begin position="25"/>
        <end position="580"/>
    </location>
</feature>
<gene>
    <name evidence="6" type="ORF">GIB67_014321</name>
</gene>
<keyword evidence="7" id="KW-1185">Reference proteome</keyword>
<dbReference type="PRINTS" id="PR00625">
    <property type="entry name" value="JDOMAIN"/>
</dbReference>
<dbReference type="Pfam" id="PF00226">
    <property type="entry name" value="DnaJ"/>
    <property type="match status" value="1"/>
</dbReference>
<dbReference type="PROSITE" id="PS00636">
    <property type="entry name" value="DNAJ_1"/>
    <property type="match status" value="1"/>
</dbReference>
<evidence type="ECO:0000313" key="7">
    <source>
        <dbReference type="Proteomes" id="UP000541444"/>
    </source>
</evidence>
<feature type="coiled-coil region" evidence="2">
    <location>
        <begin position="403"/>
        <end position="430"/>
    </location>
</feature>
<proteinExistence type="predicted"/>
<protein>
    <recommendedName>
        <fullName evidence="5">J domain-containing protein</fullName>
    </recommendedName>
</protein>
<name>A0A7J7NT88_9MAGN</name>
<sequence>MNSRVIRLLLLVISITIFSTISEAKPVDLYKVLGVERSATQREIQKAFHKLSLKYHPDKNKNKGAQEKFSEINNAYDVLSDEEKRKNYDLYGDEKGSPGFTNGAYGDQGGYTHFTTSGQGNRQSTFRQDEWPWNGGGSQGDSRSSSFSFGDSSESGSSFGFDFGDIFSSIFGGGAKAGSQFGNFGSSTGSRFGSRTSPNNIHTVSSKVFKNEIMDQGMTWLLLSFTPTSKGYSILESVVEEVVSSLQGALKAGKVNCQSEPSLCEELGMYPSKSARVFVYSYKTGSKGSLQEYKSGWEAKNLKSFCHDQLPKFSSRVNLNNYDFSSSSVENKPRVLLLSTKKDTPAIWRVLSGLYHKRIVFFDAQTHDVSDSAVKRLGVDALPAVVGWFSNGEKHVLKTGIAVKDMKSAIDELTILLDRFERNSKKASSNPSTRPQQTESQEKQIPLLTASNLNVHCGETIPVCIIGVFRSSKGREKLESILSTVSKMSLTRRRNQVSSSADSVSFTLLDANKQRTFLNSFDKSGFKSKDTLLVAYKPKKRKYVAFTNEVTMEEVQRFISSILSGDIQFQKIRQNPVLLK</sequence>
<dbReference type="PANTHER" id="PTHR45184">
    <property type="entry name" value="DNAJ PROTEIN ERDJ3A"/>
    <property type="match status" value="1"/>
</dbReference>
<dbReference type="CDD" id="cd06257">
    <property type="entry name" value="DnaJ"/>
    <property type="match status" value="1"/>
</dbReference>
<dbReference type="Proteomes" id="UP000541444">
    <property type="component" value="Unassembled WGS sequence"/>
</dbReference>
<dbReference type="InterPro" id="IPR036249">
    <property type="entry name" value="Thioredoxin-like_sf"/>
</dbReference>
<dbReference type="PANTHER" id="PTHR45184:SF1">
    <property type="entry name" value="DNAJ PROTEIN ERDJ3A"/>
    <property type="match status" value="1"/>
</dbReference>
<feature type="compositionally biased region" description="Low complexity" evidence="3">
    <location>
        <begin position="140"/>
        <end position="149"/>
    </location>
</feature>
<dbReference type="Gene3D" id="3.40.30.10">
    <property type="entry name" value="Glutaredoxin"/>
    <property type="match status" value="2"/>
</dbReference>
<feature type="region of interest" description="Disordered" evidence="3">
    <location>
        <begin position="99"/>
        <end position="149"/>
    </location>
</feature>
<dbReference type="Gene3D" id="1.10.287.110">
    <property type="entry name" value="DnaJ domain"/>
    <property type="match status" value="1"/>
</dbReference>
<feature type="signal peptide" evidence="4">
    <location>
        <begin position="1"/>
        <end position="24"/>
    </location>
</feature>
<dbReference type="EMBL" id="JACGCM010000589">
    <property type="protein sequence ID" value="KAF6170391.1"/>
    <property type="molecule type" value="Genomic_DNA"/>
</dbReference>
<organism evidence="6 7">
    <name type="scientific">Kingdonia uniflora</name>
    <dbReference type="NCBI Taxonomy" id="39325"/>
    <lineage>
        <taxon>Eukaryota</taxon>
        <taxon>Viridiplantae</taxon>
        <taxon>Streptophyta</taxon>
        <taxon>Embryophyta</taxon>
        <taxon>Tracheophyta</taxon>
        <taxon>Spermatophyta</taxon>
        <taxon>Magnoliopsida</taxon>
        <taxon>Ranunculales</taxon>
        <taxon>Circaeasteraceae</taxon>
        <taxon>Kingdonia</taxon>
    </lineage>
</organism>